<dbReference type="Proteomes" id="UP000020766">
    <property type="component" value="Unassembled WGS sequence"/>
</dbReference>
<keyword evidence="2" id="KW-1133">Transmembrane helix</keyword>
<name>A0A014MTC1_9BURK</name>
<dbReference type="PATRIC" id="fig|1457173.3.peg.687"/>
<feature type="transmembrane region" description="Helical" evidence="2">
    <location>
        <begin position="114"/>
        <end position="133"/>
    </location>
</feature>
<proteinExistence type="predicted"/>
<feature type="coiled-coil region" evidence="1">
    <location>
        <begin position="62"/>
        <end position="99"/>
    </location>
</feature>
<keyword evidence="2" id="KW-0812">Transmembrane</keyword>
<keyword evidence="2" id="KW-0472">Membrane</keyword>
<keyword evidence="1" id="KW-0175">Coiled coil</keyword>
<comment type="caution">
    <text evidence="3">The sequence shown here is derived from an EMBL/GenBank/DDBJ whole genome shotgun (WGS) entry which is preliminary data.</text>
</comment>
<gene>
    <name evidence="3" type="ORF">AX13_10800</name>
</gene>
<protein>
    <submittedName>
        <fullName evidence="3">Uncharacterized protein</fullName>
    </submittedName>
</protein>
<dbReference type="STRING" id="225991.MA05_14860"/>
<evidence type="ECO:0000256" key="1">
    <source>
        <dbReference type="SAM" id="Coils"/>
    </source>
</evidence>
<dbReference type="AlphaFoldDB" id="A0A014MTC1"/>
<evidence type="ECO:0000313" key="4">
    <source>
        <dbReference type="Proteomes" id="UP000020766"/>
    </source>
</evidence>
<reference evidence="3 4" key="1">
    <citation type="submission" date="2014-01" db="EMBL/GenBank/DDBJ databases">
        <title>Interspecies Systems Biology Uncovers Metabolites Affecting C. elegans Gene Expression and Life History Traits.</title>
        <authorList>
            <person name="Watson E."/>
            <person name="Macneil L.T."/>
            <person name="Ritter A.D."/>
            <person name="Yilmaz L.S."/>
            <person name="Rosebrock A.P."/>
            <person name="Caudy A.A."/>
            <person name="Walhout A.J."/>
        </authorList>
    </citation>
    <scope>NUCLEOTIDE SEQUENCE [LARGE SCALE GENOMIC DNA]</scope>
    <source>
        <strain evidence="3 4">DA1877</strain>
    </source>
</reference>
<dbReference type="EMBL" id="JBOK01000003">
    <property type="protein sequence ID" value="EXU81284.1"/>
    <property type="molecule type" value="Genomic_DNA"/>
</dbReference>
<evidence type="ECO:0000256" key="2">
    <source>
        <dbReference type="SAM" id="Phobius"/>
    </source>
</evidence>
<dbReference type="RefSeq" id="WP_043379140.1">
    <property type="nucleotide sequence ID" value="NZ_JBOK01000003.1"/>
</dbReference>
<evidence type="ECO:0000313" key="3">
    <source>
        <dbReference type="EMBL" id="EXU81284.1"/>
    </source>
</evidence>
<organism evidence="3 4">
    <name type="scientific">Comamonas aquatica DA1877</name>
    <dbReference type="NCBI Taxonomy" id="1457173"/>
    <lineage>
        <taxon>Bacteria</taxon>
        <taxon>Pseudomonadati</taxon>
        <taxon>Pseudomonadota</taxon>
        <taxon>Betaproteobacteria</taxon>
        <taxon>Burkholderiales</taxon>
        <taxon>Comamonadaceae</taxon>
        <taxon>Comamonas</taxon>
    </lineage>
</organism>
<accession>A0A014MTC1</accession>
<sequence>MAISWVAALKMVPWTDVIQAAPHVLKAAKGLIKKSPEQEAADAMATAPPAAHHAASLPSSAGELALQQVGQLEARVQQLEAAQRASAQVLEQMAEQQAQIVQTVGLLRTGATRLAWACGVLGLCVLGLLIALLRQ</sequence>
<keyword evidence="4" id="KW-1185">Reference proteome</keyword>